<feature type="region of interest" description="Disordered" evidence="1">
    <location>
        <begin position="68"/>
        <end position="87"/>
    </location>
</feature>
<proteinExistence type="predicted"/>
<keyword evidence="3" id="KW-1185">Reference proteome</keyword>
<dbReference type="AlphaFoldDB" id="A0A2R4SVL9"/>
<dbReference type="Proteomes" id="UP000244201">
    <property type="component" value="Chromosome"/>
</dbReference>
<dbReference type="RefSeq" id="WP_108146587.1">
    <property type="nucleotide sequence ID" value="NZ_CP026304.1"/>
</dbReference>
<feature type="compositionally biased region" description="Basic and acidic residues" evidence="1">
    <location>
        <begin position="68"/>
        <end position="82"/>
    </location>
</feature>
<accession>A0A2R4SVL9</accession>
<dbReference type="OrthoDB" id="1413770at2"/>
<gene>
    <name evidence="2" type="ORF">SLUN_00030</name>
</gene>
<dbReference type="KEGG" id="slk:SLUN_00030"/>
<evidence type="ECO:0000256" key="1">
    <source>
        <dbReference type="SAM" id="MobiDB-lite"/>
    </source>
</evidence>
<organism evidence="2 3">
    <name type="scientific">Streptomyces lunaelactis</name>
    <dbReference type="NCBI Taxonomy" id="1535768"/>
    <lineage>
        <taxon>Bacteria</taxon>
        <taxon>Bacillati</taxon>
        <taxon>Actinomycetota</taxon>
        <taxon>Actinomycetes</taxon>
        <taxon>Kitasatosporales</taxon>
        <taxon>Streptomycetaceae</taxon>
        <taxon>Streptomyces</taxon>
    </lineage>
</organism>
<reference evidence="2 3" key="1">
    <citation type="submission" date="2018-01" db="EMBL/GenBank/DDBJ databases">
        <title>Complete genome sequence of Streptomyces lunaelactis MM109T, a Ferroverdin A producer isolated from cave moonmilk deposits.</title>
        <authorList>
            <person name="Naome A."/>
            <person name="Martinet L."/>
            <person name="Maciejewska M."/>
            <person name="Anderssen S."/>
            <person name="Adam D."/>
            <person name="Tenconi E."/>
            <person name="Deflandre B."/>
            <person name="Arguelles-Arias A."/>
            <person name="Calusinska M."/>
            <person name="Copieters W."/>
            <person name="Karim L."/>
            <person name="Hanikenne M."/>
            <person name="Baurain D."/>
            <person name="van Wezel G."/>
            <person name="Smargiasso N."/>
            <person name="de Pauw E."/>
            <person name="Delfosse P."/>
            <person name="Rigali S."/>
        </authorList>
    </citation>
    <scope>NUCLEOTIDE SEQUENCE [LARGE SCALE GENOMIC DNA]</scope>
    <source>
        <strain evidence="2 3">MM109</strain>
    </source>
</reference>
<protein>
    <submittedName>
        <fullName evidence="2">Uncharacterized protein</fullName>
    </submittedName>
</protein>
<dbReference type="GeneID" id="55653690"/>
<name>A0A2R4SVL9_9ACTN</name>
<evidence type="ECO:0000313" key="2">
    <source>
        <dbReference type="EMBL" id="AVZ70892.1"/>
    </source>
</evidence>
<evidence type="ECO:0000313" key="3">
    <source>
        <dbReference type="Proteomes" id="UP000244201"/>
    </source>
</evidence>
<sequence>MDRTLTLARRANGWTSSAQVAAMATAHDHEQQCDNCGKPGASVLTDDGWQGTVQSCPESDRLRHIEEEQRRADRARATEADPRPLTPEDQALLAAEAYDWLAARPRVHDQSACIGPVDVEDMRIPRGEEPPTGTTLCIAAAVCHLAGYELRADPVARAYRMSVPIPHLAAWLLALTEDQPHALLNSLDNAAAMARLATLARRQ</sequence>
<dbReference type="EMBL" id="CP026304">
    <property type="protein sequence ID" value="AVZ70892.1"/>
    <property type="molecule type" value="Genomic_DNA"/>
</dbReference>